<dbReference type="KEGG" id="more:E1B28_002186"/>
<feature type="compositionally biased region" description="Low complexity" evidence="1">
    <location>
        <begin position="92"/>
        <end position="112"/>
    </location>
</feature>
<organism evidence="2 3">
    <name type="scientific">Marasmius oreades</name>
    <name type="common">fairy-ring Marasmius</name>
    <dbReference type="NCBI Taxonomy" id="181124"/>
    <lineage>
        <taxon>Eukaryota</taxon>
        <taxon>Fungi</taxon>
        <taxon>Dikarya</taxon>
        <taxon>Basidiomycota</taxon>
        <taxon>Agaricomycotina</taxon>
        <taxon>Agaricomycetes</taxon>
        <taxon>Agaricomycetidae</taxon>
        <taxon>Agaricales</taxon>
        <taxon>Marasmiineae</taxon>
        <taxon>Marasmiaceae</taxon>
        <taxon>Marasmius</taxon>
    </lineage>
</organism>
<proteinExistence type="predicted"/>
<name>A0A9P7RMI7_9AGAR</name>
<comment type="caution">
    <text evidence="2">The sequence shown here is derived from an EMBL/GenBank/DDBJ whole genome shotgun (WGS) entry which is preliminary data.</text>
</comment>
<gene>
    <name evidence="2" type="ORF">E1B28_002186</name>
</gene>
<keyword evidence="3" id="KW-1185">Reference proteome</keyword>
<dbReference type="AlphaFoldDB" id="A0A9P7RMI7"/>
<dbReference type="Proteomes" id="UP001049176">
    <property type="component" value="Chromosome 10"/>
</dbReference>
<sequence>MSSQENPNANITTNVPAPAVNLENDTGGSIIGDPSLGLQSLMDTTFIERIPIVIDQYIERTRAIEHMYYIVSLYLHLLTDCLVFFLGPTGPSSSSTDNRQSSSSSTVVRTTSGARPTTAQDARALLLSHLPATAGTQSGLVARSKMNPLTHGMNGQAMQHCDSAVTAHVLFAEKLQAGLVNVAPGAETVNFTLGPSEGELFP</sequence>
<evidence type="ECO:0000313" key="2">
    <source>
        <dbReference type="EMBL" id="KAG7086220.1"/>
    </source>
</evidence>
<evidence type="ECO:0000256" key="1">
    <source>
        <dbReference type="SAM" id="MobiDB-lite"/>
    </source>
</evidence>
<reference evidence="2" key="1">
    <citation type="journal article" date="2021" name="Genome Biol. Evol.">
        <title>The assembled and annotated genome of the fairy-ring fungus Marasmius oreades.</title>
        <authorList>
            <person name="Hiltunen M."/>
            <person name="Ament-Velasquez S.L."/>
            <person name="Johannesson H."/>
        </authorList>
    </citation>
    <scope>NUCLEOTIDE SEQUENCE</scope>
    <source>
        <strain evidence="2">03SP1</strain>
    </source>
</reference>
<protein>
    <submittedName>
        <fullName evidence="2">Uncharacterized protein</fullName>
    </submittedName>
</protein>
<dbReference type="GeneID" id="66071262"/>
<accession>A0A9P7RMI7</accession>
<dbReference type="RefSeq" id="XP_043002691.1">
    <property type="nucleotide sequence ID" value="XM_043159093.1"/>
</dbReference>
<evidence type="ECO:0000313" key="3">
    <source>
        <dbReference type="Proteomes" id="UP001049176"/>
    </source>
</evidence>
<feature type="region of interest" description="Disordered" evidence="1">
    <location>
        <begin position="91"/>
        <end position="116"/>
    </location>
</feature>
<dbReference type="EMBL" id="CM032190">
    <property type="protein sequence ID" value="KAG7086220.1"/>
    <property type="molecule type" value="Genomic_DNA"/>
</dbReference>